<dbReference type="InterPro" id="IPR010130">
    <property type="entry name" value="T1SS_OMP_TolC"/>
</dbReference>
<dbReference type="AlphaFoldDB" id="A0A7Z7HT80"/>
<dbReference type="PANTHER" id="PTHR30026:SF20">
    <property type="entry name" value="OUTER MEMBRANE PROTEIN TOLC"/>
    <property type="match status" value="1"/>
</dbReference>
<evidence type="ECO:0000256" key="8">
    <source>
        <dbReference type="SAM" id="SignalP"/>
    </source>
</evidence>
<keyword evidence="3" id="KW-0813">Transport</keyword>
<evidence type="ECO:0000256" key="7">
    <source>
        <dbReference type="ARBA" id="ARBA00023237"/>
    </source>
</evidence>
<proteinExistence type="inferred from homology"/>
<dbReference type="InterPro" id="IPR003423">
    <property type="entry name" value="OMP_efflux"/>
</dbReference>
<dbReference type="SUPFAM" id="SSF56954">
    <property type="entry name" value="Outer membrane efflux proteins (OEP)"/>
    <property type="match status" value="1"/>
</dbReference>
<comment type="subcellular location">
    <subcellularLocation>
        <location evidence="1">Cell outer membrane</location>
    </subcellularLocation>
</comment>
<dbReference type="NCBIfam" id="TIGR01844">
    <property type="entry name" value="type_I_sec_TolC"/>
    <property type="match status" value="1"/>
</dbReference>
<accession>A0A7Z7HT80</accession>
<keyword evidence="10" id="KW-1185">Reference proteome</keyword>
<keyword evidence="5" id="KW-0812">Transmembrane</keyword>
<keyword evidence="6" id="KW-0472">Membrane</keyword>
<evidence type="ECO:0000313" key="10">
    <source>
        <dbReference type="Proteomes" id="UP000242886"/>
    </source>
</evidence>
<dbReference type="EMBL" id="LT837803">
    <property type="protein sequence ID" value="SMB32258.1"/>
    <property type="molecule type" value="Genomic_DNA"/>
</dbReference>
<comment type="similarity">
    <text evidence="2">Belongs to the outer membrane factor (OMF) (TC 1.B.17) family.</text>
</comment>
<evidence type="ECO:0000256" key="3">
    <source>
        <dbReference type="ARBA" id="ARBA00022448"/>
    </source>
</evidence>
<dbReference type="PANTHER" id="PTHR30026">
    <property type="entry name" value="OUTER MEMBRANE PROTEIN TOLC"/>
    <property type="match status" value="1"/>
</dbReference>
<feature type="chain" id="PRO_5031459478" evidence="8">
    <location>
        <begin position="31"/>
        <end position="452"/>
    </location>
</feature>
<keyword evidence="4" id="KW-1134">Transmembrane beta strand</keyword>
<name>A0A7Z7HT80_9PROT</name>
<evidence type="ECO:0000256" key="5">
    <source>
        <dbReference type="ARBA" id="ARBA00022692"/>
    </source>
</evidence>
<dbReference type="GO" id="GO:0015562">
    <property type="term" value="F:efflux transmembrane transporter activity"/>
    <property type="evidence" value="ECO:0007669"/>
    <property type="project" value="InterPro"/>
</dbReference>
<evidence type="ECO:0000256" key="6">
    <source>
        <dbReference type="ARBA" id="ARBA00023136"/>
    </source>
</evidence>
<feature type="signal peptide" evidence="8">
    <location>
        <begin position="1"/>
        <end position="30"/>
    </location>
</feature>
<reference evidence="9" key="1">
    <citation type="submission" date="2017-03" db="EMBL/GenBank/DDBJ databases">
        <authorList>
            <consortium name="AG Boll"/>
        </authorList>
    </citation>
    <scope>NUCLEOTIDE SEQUENCE [LARGE SCALE GENOMIC DNA]</scope>
    <source>
        <strain evidence="9">Chol</strain>
    </source>
</reference>
<keyword evidence="8" id="KW-0732">Signal</keyword>
<dbReference type="InterPro" id="IPR051906">
    <property type="entry name" value="TolC-like"/>
</dbReference>
<dbReference type="GO" id="GO:0009279">
    <property type="term" value="C:cell outer membrane"/>
    <property type="evidence" value="ECO:0007669"/>
    <property type="project" value="UniProtKB-SubCell"/>
</dbReference>
<evidence type="ECO:0000313" key="9">
    <source>
        <dbReference type="EMBL" id="SMB32258.1"/>
    </source>
</evidence>
<keyword evidence="7" id="KW-0998">Cell outer membrane</keyword>
<gene>
    <name evidence="9" type="primary">tolC</name>
    <name evidence="9" type="ORF">SDENCHOL_21309</name>
</gene>
<dbReference type="Proteomes" id="UP000242886">
    <property type="component" value="Chromosome SDENCHOL"/>
</dbReference>
<evidence type="ECO:0000256" key="2">
    <source>
        <dbReference type="ARBA" id="ARBA00007613"/>
    </source>
</evidence>
<protein>
    <submittedName>
        <fullName evidence="9">Type I secretion outer membrane protein, TolC</fullName>
    </submittedName>
</protein>
<dbReference type="Gene3D" id="1.20.1600.10">
    <property type="entry name" value="Outer membrane efflux proteins (OEP)"/>
    <property type="match status" value="1"/>
</dbReference>
<evidence type="ECO:0000256" key="1">
    <source>
        <dbReference type="ARBA" id="ARBA00004442"/>
    </source>
</evidence>
<organism evidence="9 10">
    <name type="scientific">Sterolibacterium denitrificans</name>
    <dbReference type="NCBI Taxonomy" id="157592"/>
    <lineage>
        <taxon>Bacteria</taxon>
        <taxon>Pseudomonadati</taxon>
        <taxon>Pseudomonadota</taxon>
        <taxon>Betaproteobacteria</taxon>
        <taxon>Nitrosomonadales</taxon>
        <taxon>Sterolibacteriaceae</taxon>
        <taxon>Sterolibacterium</taxon>
    </lineage>
</organism>
<dbReference type="Pfam" id="PF02321">
    <property type="entry name" value="OEP"/>
    <property type="match status" value="2"/>
</dbReference>
<evidence type="ECO:0000256" key="4">
    <source>
        <dbReference type="ARBA" id="ARBA00022452"/>
    </source>
</evidence>
<dbReference type="GO" id="GO:0015288">
    <property type="term" value="F:porin activity"/>
    <property type="evidence" value="ECO:0007669"/>
    <property type="project" value="TreeGrafter"/>
</dbReference>
<sequence length="452" mass="48853">MNMRAEKYRPWLAGMALSLYLCSLPTTAEAADLLDIYHQAQASDPTFAAARHALEATQQRLPQARAGLLPVISASSGETRTQADVGFNNAPTEQRNTRNRNWAVQLTQPLFRIQNIHAYAEAQATVEQAVAQFGQAQQDLILRAAQAYFDVAVAEETIGVADAQVNALSEQWTLTKRSFKAGTRAQTDVHEALSRLGVAKAQRVAAQNDLEVRQAELEKLIGSWPDALAKLGATAEAPHLEPATPREWIAQAWEHHPVVLTRQAALTAAEATIRKNRAEHLPTLDFTVSYGSNSASGSLTTPADYTQKSAAQTAGLQLTVPLFAGGATHARVTEAIARRYQAAADLEAARRQAATEARQAFAGVVNGLAQTEALASAVESGQIAVEGNRRGYRVGIRINADVLNAEQQLYAAQRDWTKARYDTLLQGLKLKAAAGVLDEADLVAINRLLQAR</sequence>
<dbReference type="GO" id="GO:1990281">
    <property type="term" value="C:efflux pump complex"/>
    <property type="evidence" value="ECO:0007669"/>
    <property type="project" value="TreeGrafter"/>
</dbReference>